<reference evidence="1" key="1">
    <citation type="submission" date="2014-11" db="EMBL/GenBank/DDBJ databases">
        <authorList>
            <person name="Amaro Gonzalez C."/>
        </authorList>
    </citation>
    <scope>NUCLEOTIDE SEQUENCE</scope>
</reference>
<dbReference type="AlphaFoldDB" id="A0A0E9X1Y3"/>
<dbReference type="EMBL" id="GBXM01011983">
    <property type="protein sequence ID" value="JAH96594.1"/>
    <property type="molecule type" value="Transcribed_RNA"/>
</dbReference>
<sequence>MESFSYHHLSIQSFRAQTLRHVCNNKSLVQTKKLFGSVKSKSHGIKSSHDKTKSIKTCKSKNAILTFNYI</sequence>
<proteinExistence type="predicted"/>
<evidence type="ECO:0000313" key="1">
    <source>
        <dbReference type="EMBL" id="JAH96594.1"/>
    </source>
</evidence>
<accession>A0A0E9X1Y3</accession>
<name>A0A0E9X1Y3_ANGAN</name>
<protein>
    <submittedName>
        <fullName evidence="1">Uncharacterized protein</fullName>
    </submittedName>
</protein>
<organism evidence="1">
    <name type="scientific">Anguilla anguilla</name>
    <name type="common">European freshwater eel</name>
    <name type="synonym">Muraena anguilla</name>
    <dbReference type="NCBI Taxonomy" id="7936"/>
    <lineage>
        <taxon>Eukaryota</taxon>
        <taxon>Metazoa</taxon>
        <taxon>Chordata</taxon>
        <taxon>Craniata</taxon>
        <taxon>Vertebrata</taxon>
        <taxon>Euteleostomi</taxon>
        <taxon>Actinopterygii</taxon>
        <taxon>Neopterygii</taxon>
        <taxon>Teleostei</taxon>
        <taxon>Anguilliformes</taxon>
        <taxon>Anguillidae</taxon>
        <taxon>Anguilla</taxon>
    </lineage>
</organism>
<reference evidence="1" key="2">
    <citation type="journal article" date="2015" name="Fish Shellfish Immunol.">
        <title>Early steps in the European eel (Anguilla anguilla)-Vibrio vulnificus interaction in the gills: Role of the RtxA13 toxin.</title>
        <authorList>
            <person name="Callol A."/>
            <person name="Pajuelo D."/>
            <person name="Ebbesson L."/>
            <person name="Teles M."/>
            <person name="MacKenzie S."/>
            <person name="Amaro C."/>
        </authorList>
    </citation>
    <scope>NUCLEOTIDE SEQUENCE</scope>
</reference>